<proteinExistence type="predicted"/>
<evidence type="ECO:0000313" key="2">
    <source>
        <dbReference type="Proteomes" id="UP000603453"/>
    </source>
</evidence>
<keyword evidence="2" id="KW-1185">Reference proteome</keyword>
<reference evidence="1" key="1">
    <citation type="submission" date="2020-12" db="EMBL/GenBank/DDBJ databases">
        <title>Metabolic potential, ecology and presence of endohyphal bacteria is reflected in genomic diversity of Mucoromycotina.</title>
        <authorList>
            <person name="Muszewska A."/>
            <person name="Okrasinska A."/>
            <person name="Steczkiewicz K."/>
            <person name="Drgas O."/>
            <person name="Orlowska M."/>
            <person name="Perlinska-Lenart U."/>
            <person name="Aleksandrzak-Piekarczyk T."/>
            <person name="Szatraj K."/>
            <person name="Zielenkiewicz U."/>
            <person name="Pilsyk S."/>
            <person name="Malc E."/>
            <person name="Mieczkowski P."/>
            <person name="Kruszewska J.S."/>
            <person name="Biernat P."/>
            <person name="Pawlowska J."/>
        </authorList>
    </citation>
    <scope>NUCLEOTIDE SEQUENCE</scope>
    <source>
        <strain evidence="1">WA0000017839</strain>
    </source>
</reference>
<dbReference type="EMBL" id="JAEPRD010000140">
    <property type="protein sequence ID" value="KAG2196762.1"/>
    <property type="molecule type" value="Genomic_DNA"/>
</dbReference>
<organism evidence="1 2">
    <name type="scientific">Mucor saturninus</name>
    <dbReference type="NCBI Taxonomy" id="64648"/>
    <lineage>
        <taxon>Eukaryota</taxon>
        <taxon>Fungi</taxon>
        <taxon>Fungi incertae sedis</taxon>
        <taxon>Mucoromycota</taxon>
        <taxon>Mucoromycotina</taxon>
        <taxon>Mucoromycetes</taxon>
        <taxon>Mucorales</taxon>
        <taxon>Mucorineae</taxon>
        <taxon>Mucoraceae</taxon>
        <taxon>Mucor</taxon>
    </lineage>
</organism>
<gene>
    <name evidence="1" type="ORF">INT47_009653</name>
</gene>
<accession>A0A8H7UWM0</accession>
<evidence type="ECO:0000313" key="1">
    <source>
        <dbReference type="EMBL" id="KAG2196762.1"/>
    </source>
</evidence>
<protein>
    <submittedName>
        <fullName evidence="1">Uncharacterized protein</fullName>
    </submittedName>
</protein>
<comment type="caution">
    <text evidence="1">The sequence shown here is derived from an EMBL/GenBank/DDBJ whole genome shotgun (WGS) entry which is preliminary data.</text>
</comment>
<dbReference type="OrthoDB" id="5570689at2759"/>
<dbReference type="AlphaFoldDB" id="A0A8H7UWM0"/>
<sequence>MRFSQHLRQSINVLLNVKQRKAEVKQALLEQGVDPKIIEDLIFQDVTQTAKNFKMAITTRPTNMTLLPQNSQVEINAYNALRPVSDSYGTSNSFKKRSIYYDAKAQPVNHFMAFVQLARLFETLGLSPFRCFPLRRSWFLGYVQIDSKILCQNILNIRWSNNIDKLDYGKQVVDLNAKPFKAQKENKLLRFCGTIQTDSVGVTVLKKRIDRQSSYTSTIKEADKKFKYISDLNTEEHKAVNETPIKFRYTKQDQDKTRKSKKYRNILQAMKSNNPAVYQAENVLAENQSSSLEMEVYRRFLERLGQNYTVLDNFYGYTTMSSQNPQFMLRKLRLAAYFNKQRADMQLINSLKQKFGKDAIFVLGNWSAPNALYHEPTRGIGLRRLLLRNHLSLLLIDEFNTSRCCPSCHILSLKKFKQIDNPRPYQRSNYSLTLCHGLLRCTNQTCMTKMQTQGFQYKLWNRDLAACLNMISIILNLRNWSNPRTICTSCPLKKRPQMGK</sequence>
<dbReference type="Proteomes" id="UP000603453">
    <property type="component" value="Unassembled WGS sequence"/>
</dbReference>
<name>A0A8H7UWM0_9FUNG</name>